<keyword evidence="3" id="KW-1185">Reference proteome</keyword>
<gene>
    <name evidence="2" type="ORF">HUO14_15625</name>
</gene>
<evidence type="ECO:0000259" key="1">
    <source>
        <dbReference type="SMART" id="SM00460"/>
    </source>
</evidence>
<dbReference type="InterPro" id="IPR038765">
    <property type="entry name" value="Papain-like_cys_pep_sf"/>
</dbReference>
<organism evidence="2 3">
    <name type="scientific">Parasphingorhabdus flavimaris</name>
    <dbReference type="NCBI Taxonomy" id="266812"/>
    <lineage>
        <taxon>Bacteria</taxon>
        <taxon>Pseudomonadati</taxon>
        <taxon>Pseudomonadota</taxon>
        <taxon>Alphaproteobacteria</taxon>
        <taxon>Sphingomonadales</taxon>
        <taxon>Sphingomonadaceae</taxon>
        <taxon>Parasphingorhabdus</taxon>
    </lineage>
</organism>
<dbReference type="EMBL" id="JABWMH010000005">
    <property type="protein sequence ID" value="NVD29327.1"/>
    <property type="molecule type" value="Genomic_DNA"/>
</dbReference>
<dbReference type="SMART" id="SM00460">
    <property type="entry name" value="TGc"/>
    <property type="match status" value="1"/>
</dbReference>
<evidence type="ECO:0000313" key="3">
    <source>
        <dbReference type="Proteomes" id="UP000652427"/>
    </source>
</evidence>
<dbReference type="Pfam" id="PF01841">
    <property type="entry name" value="Transglut_core"/>
    <property type="match status" value="1"/>
</dbReference>
<dbReference type="Proteomes" id="UP000652427">
    <property type="component" value="Unassembled WGS sequence"/>
</dbReference>
<dbReference type="PANTHER" id="PTHR33490:SF12">
    <property type="entry name" value="BLL5557 PROTEIN"/>
    <property type="match status" value="1"/>
</dbReference>
<comment type="caution">
    <text evidence="2">The sequence shown here is derived from an EMBL/GenBank/DDBJ whole genome shotgun (WGS) entry which is preliminary data.</text>
</comment>
<dbReference type="RefSeq" id="WP_176280764.1">
    <property type="nucleotide sequence ID" value="NZ_JABWMH010000005.1"/>
</dbReference>
<protein>
    <submittedName>
        <fullName evidence="2">Transglutaminase family protein</fullName>
    </submittedName>
</protein>
<reference evidence="2 3" key="1">
    <citation type="submission" date="2020-06" db="EMBL/GenBank/DDBJ databases">
        <authorList>
            <person name="Kim S.-J."/>
            <person name="Park S.-J."/>
        </authorList>
    </citation>
    <scope>NUCLEOTIDE SEQUENCE [LARGE SCALE GENOMIC DNA]</scope>
    <source>
        <strain evidence="2 3">SW-151</strain>
    </source>
</reference>
<evidence type="ECO:0000313" key="2">
    <source>
        <dbReference type="EMBL" id="NVD29327.1"/>
    </source>
</evidence>
<accession>A0ABX2N6H5</accession>
<dbReference type="Gene3D" id="3.10.620.30">
    <property type="match status" value="1"/>
</dbReference>
<proteinExistence type="predicted"/>
<dbReference type="Gene3D" id="2.60.40.2250">
    <property type="match status" value="1"/>
</dbReference>
<dbReference type="PANTHER" id="PTHR33490">
    <property type="entry name" value="BLR5614 PROTEIN-RELATED"/>
    <property type="match status" value="1"/>
</dbReference>
<feature type="domain" description="Transglutaminase-like" evidence="1">
    <location>
        <begin position="159"/>
        <end position="219"/>
    </location>
</feature>
<sequence>MTRLQISAKLSYRLPMPCTILVQVEAAETPDQIVAQANIDIGPTGDKTSVAAHDGIGTRLWTSQQDRLDISYDALVTIDRANPDFATLPATALNDLPGHTVPYLFNSLYCSVNAFDSVVTGEFPGLEGGPLVAAMADYIKQTMTYGSDADNVQCNAEQSLAARKGVCRDYAHIMISMARCANIPARFASTYAPDVQPQDFHAVPEVFLDDRWHLIDPTGMAQPSDMAVIGIGRDATDVSFLTAFGRMNMVEQRVAVTRA</sequence>
<dbReference type="InterPro" id="IPR002931">
    <property type="entry name" value="Transglutaminase-like"/>
</dbReference>
<dbReference type="SUPFAM" id="SSF54001">
    <property type="entry name" value="Cysteine proteinases"/>
    <property type="match status" value="1"/>
</dbReference>
<name>A0ABX2N6H5_9SPHN</name>